<dbReference type="EMBL" id="JAAGKO020000093">
    <property type="protein sequence ID" value="MDI5967489.1"/>
    <property type="molecule type" value="Genomic_DNA"/>
</dbReference>
<dbReference type="SUPFAM" id="SSF51445">
    <property type="entry name" value="(Trans)glycosidases"/>
    <property type="match status" value="1"/>
</dbReference>
<gene>
    <name evidence="2" type="ORF">POF43_033025</name>
</gene>
<keyword evidence="3" id="KW-1185">Reference proteome</keyword>
<evidence type="ECO:0000313" key="2">
    <source>
        <dbReference type="EMBL" id="MDI5967489.1"/>
    </source>
</evidence>
<dbReference type="RefSeq" id="WP_271325789.1">
    <property type="nucleotide sequence ID" value="NZ_JAAGKO020000093.1"/>
</dbReference>
<evidence type="ECO:0000259" key="1">
    <source>
        <dbReference type="Pfam" id="PF08924"/>
    </source>
</evidence>
<protein>
    <submittedName>
        <fullName evidence="2">DUF1906 domain-containing protein</fullName>
    </submittedName>
</protein>
<comment type="caution">
    <text evidence="2">The sequence shown here is derived from an EMBL/GenBank/DDBJ whole genome shotgun (WGS) entry which is preliminary data.</text>
</comment>
<feature type="domain" description="Rv2525c-like glycoside hydrolase-like" evidence="1">
    <location>
        <begin position="32"/>
        <end position="241"/>
    </location>
</feature>
<dbReference type="InterPro" id="IPR015020">
    <property type="entry name" value="Rv2525c-like_Glyco_Hydro-like"/>
</dbReference>
<name>A0ABT6WA82_9ACTN</name>
<sequence length="249" mass="27707">MSTTLDPELLGAHVFRGMGFEACTAPSLATMDAWRDSPYRAVGIYIGGRARSCAQPRLTRSWVREVTDMGWDLLPIWVGSQSPCASGAHQRKFPISAAHADSQGATEAQQAVRAASALGILRNSPVYLDMESYDTRTARCADPVLDFTQSWSRTMRARGYFPGFYSSSEAGIRQIETAREDGYLDLPDVLWFARWNESSSLFDEPALPEDVWEPHRRIHQYVGDTQESYDGYSLSIDRDEVDAPVAIVG</sequence>
<proteinExistence type="predicted"/>
<dbReference type="Pfam" id="PF08924">
    <property type="entry name" value="Rv2525c_GlyHyd-like"/>
    <property type="match status" value="1"/>
</dbReference>
<accession>A0ABT6WA82</accession>
<evidence type="ECO:0000313" key="3">
    <source>
        <dbReference type="Proteomes" id="UP001156398"/>
    </source>
</evidence>
<dbReference type="Gene3D" id="3.20.20.80">
    <property type="entry name" value="Glycosidases"/>
    <property type="match status" value="1"/>
</dbReference>
<dbReference type="InterPro" id="IPR017853">
    <property type="entry name" value="GH"/>
</dbReference>
<dbReference type="Proteomes" id="UP001156398">
    <property type="component" value="Unassembled WGS sequence"/>
</dbReference>
<reference evidence="2 3" key="1">
    <citation type="submission" date="2023-05" db="EMBL/GenBank/DDBJ databases">
        <title>Streptantibioticus silvisoli sp. nov., acidotolerant actinomycetes 1 from pine litter.</title>
        <authorList>
            <person name="Swiecimska M."/>
            <person name="Golinska P."/>
            <person name="Sangal V."/>
            <person name="Wachnowicz B."/>
            <person name="Goodfellow M."/>
        </authorList>
    </citation>
    <scope>NUCLEOTIDE SEQUENCE [LARGE SCALE GENOMIC DNA]</scope>
    <source>
        <strain evidence="2 3">SL54</strain>
    </source>
</reference>
<organism evidence="2 3">
    <name type="scientific">Streptantibioticus silvisoli</name>
    <dbReference type="NCBI Taxonomy" id="2705255"/>
    <lineage>
        <taxon>Bacteria</taxon>
        <taxon>Bacillati</taxon>
        <taxon>Actinomycetota</taxon>
        <taxon>Actinomycetes</taxon>
        <taxon>Kitasatosporales</taxon>
        <taxon>Streptomycetaceae</taxon>
        <taxon>Streptantibioticus</taxon>
    </lineage>
</organism>